<proteinExistence type="predicted"/>
<evidence type="ECO:0000256" key="1">
    <source>
        <dbReference type="SAM" id="MobiDB-lite"/>
    </source>
</evidence>
<accession>A0A6J6H0S6</accession>
<organism evidence="2">
    <name type="scientific">freshwater metagenome</name>
    <dbReference type="NCBI Taxonomy" id="449393"/>
    <lineage>
        <taxon>unclassified sequences</taxon>
        <taxon>metagenomes</taxon>
        <taxon>ecological metagenomes</taxon>
    </lineage>
</organism>
<dbReference type="EMBL" id="CAEZUP010000026">
    <property type="protein sequence ID" value="CAB4606270.1"/>
    <property type="molecule type" value="Genomic_DNA"/>
</dbReference>
<name>A0A6J6H0S6_9ZZZZ</name>
<feature type="region of interest" description="Disordered" evidence="1">
    <location>
        <begin position="31"/>
        <end position="77"/>
    </location>
</feature>
<dbReference type="PROSITE" id="PS51257">
    <property type="entry name" value="PROKAR_LIPOPROTEIN"/>
    <property type="match status" value="1"/>
</dbReference>
<sequence length="213" mass="22742">MNTNRLTRSRRHIGTAIIGLLTLGTLAACGSGGSQGSGTTSAPDSTETTATTAPPTTSTTVDPGTLPQTDQKPTADDPAFTARMNVLADAIRNNSPQTAISTFFPVEAYKQTKKNTNPAADWNNRLIASFREDVSAANKKLGPDAASAVFQGVTVPNTATWVKPGEEYNVGPYWRVLNSTMNFTVDGRAVAIPLNSMISWRGQWYVVHLGTIR</sequence>
<evidence type="ECO:0000313" key="2">
    <source>
        <dbReference type="EMBL" id="CAB4606270.1"/>
    </source>
</evidence>
<gene>
    <name evidence="2" type="ORF">UFOPK1835_00797</name>
</gene>
<reference evidence="2" key="1">
    <citation type="submission" date="2020-05" db="EMBL/GenBank/DDBJ databases">
        <authorList>
            <person name="Chiriac C."/>
            <person name="Salcher M."/>
            <person name="Ghai R."/>
            <person name="Kavagutti S V."/>
        </authorList>
    </citation>
    <scope>NUCLEOTIDE SEQUENCE</scope>
</reference>
<feature type="compositionally biased region" description="Low complexity" evidence="1">
    <location>
        <begin position="37"/>
        <end position="60"/>
    </location>
</feature>
<dbReference type="AlphaFoldDB" id="A0A6J6H0S6"/>
<protein>
    <submittedName>
        <fullName evidence="2">Unannotated protein</fullName>
    </submittedName>
</protein>